<evidence type="ECO:0000313" key="2">
    <source>
        <dbReference type="Proteomes" id="UP000499080"/>
    </source>
</evidence>
<sequence>MAVVGQTWLLHSALHGTPEDNSSSPLTLGWDAGGLLKERISNEEASEFFSFIKRKVNLVRNPMNHKHCLGIFSAIDKNCPIVQIRLRIECRDRIT</sequence>
<dbReference type="EMBL" id="BGPR01001954">
    <property type="protein sequence ID" value="GBM64970.1"/>
    <property type="molecule type" value="Genomic_DNA"/>
</dbReference>
<proteinExistence type="predicted"/>
<protein>
    <submittedName>
        <fullName evidence="1">Uncharacterized protein</fullName>
    </submittedName>
</protein>
<accession>A0A4Y2HI78</accession>
<gene>
    <name evidence="1" type="ORF">AVEN_106241_1</name>
</gene>
<dbReference type="AlphaFoldDB" id="A0A4Y2HI78"/>
<reference evidence="1 2" key="1">
    <citation type="journal article" date="2019" name="Sci. Rep.">
        <title>Orb-weaving spider Araneus ventricosus genome elucidates the spidroin gene catalogue.</title>
        <authorList>
            <person name="Kono N."/>
            <person name="Nakamura H."/>
            <person name="Ohtoshi R."/>
            <person name="Moran D.A.P."/>
            <person name="Shinohara A."/>
            <person name="Yoshida Y."/>
            <person name="Fujiwara M."/>
            <person name="Mori M."/>
            <person name="Tomita M."/>
            <person name="Arakawa K."/>
        </authorList>
    </citation>
    <scope>NUCLEOTIDE SEQUENCE [LARGE SCALE GENOMIC DNA]</scope>
</reference>
<comment type="caution">
    <text evidence="1">The sequence shown here is derived from an EMBL/GenBank/DDBJ whole genome shotgun (WGS) entry which is preliminary data.</text>
</comment>
<dbReference type="Proteomes" id="UP000499080">
    <property type="component" value="Unassembled WGS sequence"/>
</dbReference>
<keyword evidence="2" id="KW-1185">Reference proteome</keyword>
<evidence type="ECO:0000313" key="1">
    <source>
        <dbReference type="EMBL" id="GBM64970.1"/>
    </source>
</evidence>
<name>A0A4Y2HI78_ARAVE</name>
<organism evidence="1 2">
    <name type="scientific">Araneus ventricosus</name>
    <name type="common">Orbweaver spider</name>
    <name type="synonym">Epeira ventricosa</name>
    <dbReference type="NCBI Taxonomy" id="182803"/>
    <lineage>
        <taxon>Eukaryota</taxon>
        <taxon>Metazoa</taxon>
        <taxon>Ecdysozoa</taxon>
        <taxon>Arthropoda</taxon>
        <taxon>Chelicerata</taxon>
        <taxon>Arachnida</taxon>
        <taxon>Araneae</taxon>
        <taxon>Araneomorphae</taxon>
        <taxon>Entelegynae</taxon>
        <taxon>Araneoidea</taxon>
        <taxon>Araneidae</taxon>
        <taxon>Araneus</taxon>
    </lineage>
</organism>